<dbReference type="InterPro" id="IPR025110">
    <property type="entry name" value="AMP-bd_C"/>
</dbReference>
<keyword evidence="3" id="KW-0547">Nucleotide-binding</keyword>
<dbReference type="InterPro" id="IPR045851">
    <property type="entry name" value="AMP-bd_C_sf"/>
</dbReference>
<dbReference type="OrthoDB" id="9803968at2"/>
<keyword evidence="2" id="KW-0436">Ligase</keyword>
<dbReference type="GO" id="GO:0006633">
    <property type="term" value="P:fatty acid biosynthetic process"/>
    <property type="evidence" value="ECO:0007669"/>
    <property type="project" value="TreeGrafter"/>
</dbReference>
<dbReference type="Proteomes" id="UP000306973">
    <property type="component" value="Unassembled WGS sequence"/>
</dbReference>
<evidence type="ECO:0000256" key="4">
    <source>
        <dbReference type="ARBA" id="ARBA00022840"/>
    </source>
</evidence>
<evidence type="ECO:0000313" key="8">
    <source>
        <dbReference type="Proteomes" id="UP000306973"/>
    </source>
</evidence>
<protein>
    <submittedName>
        <fullName evidence="7">AMP-binding protein</fullName>
    </submittedName>
</protein>
<dbReference type="GO" id="GO:0006637">
    <property type="term" value="P:acyl-CoA metabolic process"/>
    <property type="evidence" value="ECO:0007669"/>
    <property type="project" value="TreeGrafter"/>
</dbReference>
<evidence type="ECO:0000259" key="5">
    <source>
        <dbReference type="Pfam" id="PF00501"/>
    </source>
</evidence>
<dbReference type="GO" id="GO:0015645">
    <property type="term" value="F:fatty acid ligase activity"/>
    <property type="evidence" value="ECO:0007669"/>
    <property type="project" value="TreeGrafter"/>
</dbReference>
<sequence length="559" mass="60702">MSTQSTPSLTDYATYLDSFSIDDVIARLDDHRDGRANAFESCCGRHLRAGRGEVPALIHEDAEGAVTTLSYAELEAQSARLAGWFAAQGLGEGDRIACMLPRTPQLLVAVVATWRIGAVYQPLFTAFGPDSVDYRLGRADTKLVITDHANRFKFDGLTQCPPVLAVGGPDAKHADDRDWAEALAHAPLEAAPPRLPREAPFLQMFTSGTVGKPKGVAVPLSAMPAFALYMELAVDLRDSDRFWNMADPGWAYGLYYAIAGPLLLGVTTHFCEAGFSAEGALAFMKRHRITNFAAAPTAYRLMKASGLFDDAHETLELRAASSAGEPLNTEVVTWVERSLGCPVMDHYGQTETGMTCNNHHALDHPKHVGGMGVPLPGYRLAILDAEYNELPPGEPGVLAVDIARSPAHFFAGYTWQEKHPFAEGYYLTGDVVIQNEDGTFQFAGRDDDIITTAGYRVGPTDVENSVMTHPAVAESAAVGQPDEIRGEIIKSYVVLREGFEASDALADEIRQQVRERLSTHAFPRVIEFVEVLPKTPSGKIQRFKLRADAADKAEAAPAT</sequence>
<dbReference type="Pfam" id="PF00501">
    <property type="entry name" value="AMP-binding"/>
    <property type="match status" value="1"/>
</dbReference>
<dbReference type="InterPro" id="IPR042099">
    <property type="entry name" value="ANL_N_sf"/>
</dbReference>
<keyword evidence="8" id="KW-1185">Reference proteome</keyword>
<name>A0A5R8MKM3_9GAMM</name>
<dbReference type="GO" id="GO:0004321">
    <property type="term" value="F:fatty-acyl-CoA synthase activity"/>
    <property type="evidence" value="ECO:0007669"/>
    <property type="project" value="TreeGrafter"/>
</dbReference>
<gene>
    <name evidence="7" type="ORF">FEI13_04315</name>
</gene>
<dbReference type="Gene3D" id="3.40.50.12780">
    <property type="entry name" value="N-terminal domain of ligase-like"/>
    <property type="match status" value="1"/>
</dbReference>
<dbReference type="AlphaFoldDB" id="A0A5R8MKM3"/>
<comment type="caution">
    <text evidence="7">The sequence shown here is derived from an EMBL/GenBank/DDBJ whole genome shotgun (WGS) entry which is preliminary data.</text>
</comment>
<dbReference type="FunFam" id="3.30.300.30:FF:000005">
    <property type="entry name" value="Acyl-coenzyme A synthetase ACSM5, mitochondrial"/>
    <property type="match status" value="1"/>
</dbReference>
<proteinExistence type="inferred from homology"/>
<dbReference type="RefSeq" id="WP_138179796.1">
    <property type="nucleotide sequence ID" value="NZ_VBUI01000005.1"/>
</dbReference>
<dbReference type="GO" id="GO:0016405">
    <property type="term" value="F:CoA-ligase activity"/>
    <property type="evidence" value="ECO:0007669"/>
    <property type="project" value="UniProtKB-ARBA"/>
</dbReference>
<evidence type="ECO:0000256" key="2">
    <source>
        <dbReference type="ARBA" id="ARBA00022598"/>
    </source>
</evidence>
<evidence type="ECO:0000256" key="1">
    <source>
        <dbReference type="ARBA" id="ARBA00006432"/>
    </source>
</evidence>
<dbReference type="InterPro" id="IPR051087">
    <property type="entry name" value="Mitochondrial_ACSM"/>
</dbReference>
<organism evidence="7 8">
    <name type="scientific">Halomonas urmiana</name>
    <dbReference type="NCBI Taxonomy" id="490901"/>
    <lineage>
        <taxon>Bacteria</taxon>
        <taxon>Pseudomonadati</taxon>
        <taxon>Pseudomonadota</taxon>
        <taxon>Gammaproteobacteria</taxon>
        <taxon>Oceanospirillales</taxon>
        <taxon>Halomonadaceae</taxon>
        <taxon>Halomonas</taxon>
    </lineage>
</organism>
<dbReference type="GO" id="GO:0005524">
    <property type="term" value="F:ATP binding"/>
    <property type="evidence" value="ECO:0007669"/>
    <property type="project" value="UniProtKB-KW"/>
</dbReference>
<keyword evidence="4" id="KW-0067">ATP-binding</keyword>
<evidence type="ECO:0000259" key="6">
    <source>
        <dbReference type="Pfam" id="PF13193"/>
    </source>
</evidence>
<reference evidence="7 8" key="1">
    <citation type="journal article" date="2007" name="Int. J. Syst. Evol. Microbiol.">
        <title>Halomonas saccharevitans sp. nov., Halomonas arcis sp. nov. and Halomonas subterranea sp. nov., halophilic bacteria isolated from hypersaline environments of China.</title>
        <authorList>
            <person name="Xu X.W."/>
            <person name="Wu Y.H."/>
            <person name="Zhou Z."/>
            <person name="Wang C.S."/>
            <person name="Zhou Y.G."/>
            <person name="Zhang H.B."/>
            <person name="Wang Y."/>
            <person name="Wu M."/>
        </authorList>
    </citation>
    <scope>NUCLEOTIDE SEQUENCE [LARGE SCALE GENOMIC DNA]</scope>
    <source>
        <strain evidence="7 8">TBZ3</strain>
    </source>
</reference>
<dbReference type="Pfam" id="PF13193">
    <property type="entry name" value="AMP-binding_C"/>
    <property type="match status" value="1"/>
</dbReference>
<dbReference type="EMBL" id="VBUI01000005">
    <property type="protein sequence ID" value="TLF52530.1"/>
    <property type="molecule type" value="Genomic_DNA"/>
</dbReference>
<dbReference type="PANTHER" id="PTHR43605:SF10">
    <property type="entry name" value="ACYL-COA SYNTHETASE MEDIUM CHAIN FAMILY MEMBER 3"/>
    <property type="match status" value="1"/>
</dbReference>
<dbReference type="SUPFAM" id="SSF56801">
    <property type="entry name" value="Acetyl-CoA synthetase-like"/>
    <property type="match status" value="1"/>
</dbReference>
<comment type="similarity">
    <text evidence="1">Belongs to the ATP-dependent AMP-binding enzyme family.</text>
</comment>
<dbReference type="PANTHER" id="PTHR43605">
    <property type="entry name" value="ACYL-COENZYME A SYNTHETASE"/>
    <property type="match status" value="1"/>
</dbReference>
<dbReference type="Gene3D" id="3.30.300.30">
    <property type="match status" value="1"/>
</dbReference>
<evidence type="ECO:0000256" key="3">
    <source>
        <dbReference type="ARBA" id="ARBA00022741"/>
    </source>
</evidence>
<accession>A0A5R8MKM3</accession>
<feature type="domain" description="AMP-binding enzyme C-terminal" evidence="6">
    <location>
        <begin position="462"/>
        <end position="539"/>
    </location>
</feature>
<feature type="domain" description="AMP-dependent synthetase/ligase" evidence="5">
    <location>
        <begin position="52"/>
        <end position="400"/>
    </location>
</feature>
<evidence type="ECO:0000313" key="7">
    <source>
        <dbReference type="EMBL" id="TLF52530.1"/>
    </source>
</evidence>
<dbReference type="InterPro" id="IPR000873">
    <property type="entry name" value="AMP-dep_synth/lig_dom"/>
</dbReference>